<dbReference type="InterPro" id="IPR053157">
    <property type="entry name" value="Sterol_Uptake_Regulator"/>
</dbReference>
<evidence type="ECO:0000256" key="1">
    <source>
        <dbReference type="SAM" id="MobiDB-lite"/>
    </source>
</evidence>
<dbReference type="AlphaFoldDB" id="A0AAD9YI05"/>
<comment type="caution">
    <text evidence="2">The sequence shown here is derived from an EMBL/GenBank/DDBJ whole genome shotgun (WGS) entry which is preliminary data.</text>
</comment>
<dbReference type="PANTHER" id="PTHR47784:SF5">
    <property type="entry name" value="STEROL UPTAKE CONTROL PROTEIN 2"/>
    <property type="match status" value="1"/>
</dbReference>
<feature type="compositionally biased region" description="Basic residues" evidence="1">
    <location>
        <begin position="1"/>
        <end position="23"/>
    </location>
</feature>
<protein>
    <submittedName>
        <fullName evidence="2">Uncharacterized protein</fullName>
    </submittedName>
</protein>
<evidence type="ECO:0000313" key="2">
    <source>
        <dbReference type="EMBL" id="KAK2764728.1"/>
    </source>
</evidence>
<keyword evidence="3" id="KW-1185">Reference proteome</keyword>
<proteinExistence type="predicted"/>
<organism evidence="2 3">
    <name type="scientific">Colletotrichum kahawae</name>
    <name type="common">Coffee berry disease fungus</name>
    <dbReference type="NCBI Taxonomy" id="34407"/>
    <lineage>
        <taxon>Eukaryota</taxon>
        <taxon>Fungi</taxon>
        <taxon>Dikarya</taxon>
        <taxon>Ascomycota</taxon>
        <taxon>Pezizomycotina</taxon>
        <taxon>Sordariomycetes</taxon>
        <taxon>Hypocreomycetidae</taxon>
        <taxon>Glomerellales</taxon>
        <taxon>Glomerellaceae</taxon>
        <taxon>Colletotrichum</taxon>
        <taxon>Colletotrichum gloeosporioides species complex</taxon>
    </lineage>
</organism>
<name>A0AAD9YI05_COLKA</name>
<gene>
    <name evidence="2" type="ORF">CKAH01_04893</name>
</gene>
<dbReference type="GO" id="GO:0001228">
    <property type="term" value="F:DNA-binding transcription activator activity, RNA polymerase II-specific"/>
    <property type="evidence" value="ECO:0007669"/>
    <property type="project" value="TreeGrafter"/>
</dbReference>
<dbReference type="Proteomes" id="UP001281614">
    <property type="component" value="Unassembled WGS sequence"/>
</dbReference>
<dbReference type="PANTHER" id="PTHR47784">
    <property type="entry name" value="STEROL UPTAKE CONTROL PROTEIN 2"/>
    <property type="match status" value="1"/>
</dbReference>
<sequence length="130" mass="14027">MVRLGHKKSRKGCSTCKQRKVKARSGSDLESRGYNSPTLVSSGASGAFLTTPSSLMADSAAEAASERWSSWTADLGLMNHFTSMTSATLPGANLHTWKDKVPKVATDYPFLMHQILAVSAFHLASLEPQK</sequence>
<dbReference type="EMBL" id="VYYT01000135">
    <property type="protein sequence ID" value="KAK2764728.1"/>
    <property type="molecule type" value="Genomic_DNA"/>
</dbReference>
<reference evidence="2" key="1">
    <citation type="submission" date="2023-02" db="EMBL/GenBank/DDBJ databases">
        <title>Colletotrichum kahawae CIFC_Que2 genome sequencing and assembly.</title>
        <authorList>
            <person name="Baroncelli R."/>
        </authorList>
    </citation>
    <scope>NUCLEOTIDE SEQUENCE</scope>
    <source>
        <strain evidence="2">CIFC_Que2</strain>
    </source>
</reference>
<accession>A0AAD9YI05</accession>
<evidence type="ECO:0000313" key="3">
    <source>
        <dbReference type="Proteomes" id="UP001281614"/>
    </source>
</evidence>
<feature type="region of interest" description="Disordered" evidence="1">
    <location>
        <begin position="1"/>
        <end position="35"/>
    </location>
</feature>